<evidence type="ECO:0008006" key="3">
    <source>
        <dbReference type="Google" id="ProtNLM"/>
    </source>
</evidence>
<dbReference type="Proteomes" id="UP000631114">
    <property type="component" value="Unassembled WGS sequence"/>
</dbReference>
<dbReference type="OrthoDB" id="1934748at2759"/>
<dbReference type="PANTHER" id="PTHR47076:SF12">
    <property type="entry name" value="NHL DOMAIN-CONTAINING PROTEIN"/>
    <property type="match status" value="1"/>
</dbReference>
<sequence length="118" mass="14050">MERGEEEVLYEETTFDSNGCGCFRFFSFRWKPRSNNDQIGLLHPQQQQQESWVIKSGKKLREISELVAGPKWKNFIRKFSAYRNNKKRTQFQYDPQSYALNFEDSQEEDDFSGRFAAT</sequence>
<evidence type="ECO:0000313" key="1">
    <source>
        <dbReference type="EMBL" id="KAF9612092.1"/>
    </source>
</evidence>
<keyword evidence="2" id="KW-1185">Reference proteome</keyword>
<reference evidence="1 2" key="1">
    <citation type="submission" date="2020-10" db="EMBL/GenBank/DDBJ databases">
        <title>The Coptis chinensis genome and diversification of protoberbering-type alkaloids.</title>
        <authorList>
            <person name="Wang B."/>
            <person name="Shu S."/>
            <person name="Song C."/>
            <person name="Liu Y."/>
        </authorList>
    </citation>
    <scope>NUCLEOTIDE SEQUENCE [LARGE SCALE GENOMIC DNA]</scope>
    <source>
        <strain evidence="1">HL-2020</strain>
        <tissue evidence="1">Leaf</tissue>
    </source>
</reference>
<dbReference type="AlphaFoldDB" id="A0A835I8G7"/>
<organism evidence="1 2">
    <name type="scientific">Coptis chinensis</name>
    <dbReference type="NCBI Taxonomy" id="261450"/>
    <lineage>
        <taxon>Eukaryota</taxon>
        <taxon>Viridiplantae</taxon>
        <taxon>Streptophyta</taxon>
        <taxon>Embryophyta</taxon>
        <taxon>Tracheophyta</taxon>
        <taxon>Spermatophyta</taxon>
        <taxon>Magnoliopsida</taxon>
        <taxon>Ranunculales</taxon>
        <taxon>Ranunculaceae</taxon>
        <taxon>Coptidoideae</taxon>
        <taxon>Coptis</taxon>
    </lineage>
</organism>
<gene>
    <name evidence="1" type="ORF">IFM89_038071</name>
</gene>
<comment type="caution">
    <text evidence="1">The sequence shown here is derived from an EMBL/GenBank/DDBJ whole genome shotgun (WGS) entry which is preliminary data.</text>
</comment>
<proteinExistence type="predicted"/>
<protein>
    <recommendedName>
        <fullName evidence="3">Stress induced protein</fullName>
    </recommendedName>
</protein>
<name>A0A835I8G7_9MAGN</name>
<accession>A0A835I8G7</accession>
<evidence type="ECO:0000313" key="2">
    <source>
        <dbReference type="Proteomes" id="UP000631114"/>
    </source>
</evidence>
<dbReference type="EMBL" id="JADFTS010000004">
    <property type="protein sequence ID" value="KAF9612092.1"/>
    <property type="molecule type" value="Genomic_DNA"/>
</dbReference>
<dbReference type="PANTHER" id="PTHR47076">
    <property type="entry name" value="NHL DOMAIN PROTEIN"/>
    <property type="match status" value="1"/>
</dbReference>